<proteinExistence type="predicted"/>
<dbReference type="SUPFAM" id="SSF46785">
    <property type="entry name" value="Winged helix' DNA-binding domain"/>
    <property type="match status" value="1"/>
</dbReference>
<dbReference type="Gene3D" id="1.10.10.10">
    <property type="entry name" value="Winged helix-like DNA-binding domain superfamily/Winged helix DNA-binding domain"/>
    <property type="match status" value="1"/>
</dbReference>
<feature type="domain" description="Resolvase/invertase-type recombinase catalytic" evidence="1">
    <location>
        <begin position="1"/>
        <end position="140"/>
    </location>
</feature>
<dbReference type="InterPro" id="IPR017799">
    <property type="entry name" value="Tscrpt_reg_PadR_acidobac-type"/>
</dbReference>
<dbReference type="SUPFAM" id="SSF53041">
    <property type="entry name" value="Resolvase-like"/>
    <property type="match status" value="1"/>
</dbReference>
<evidence type="ECO:0000259" key="1">
    <source>
        <dbReference type="PROSITE" id="PS51736"/>
    </source>
</evidence>
<dbReference type="InterPro" id="IPR005149">
    <property type="entry name" value="Tscrpt_reg_PadR_N"/>
</dbReference>
<protein>
    <submittedName>
        <fullName evidence="2">PadR family transcriptional regulator</fullName>
    </submittedName>
</protein>
<dbReference type="GO" id="GO:0000150">
    <property type="term" value="F:DNA strand exchange activity"/>
    <property type="evidence" value="ECO:0007669"/>
    <property type="project" value="InterPro"/>
</dbReference>
<accession>A0A4Q7XXC7</accession>
<dbReference type="Gene3D" id="3.40.50.1390">
    <property type="entry name" value="Resolvase, N-terminal catalytic domain"/>
    <property type="match status" value="1"/>
</dbReference>
<dbReference type="AlphaFoldDB" id="A0A4Q7XXC7"/>
<dbReference type="GO" id="GO:0003677">
    <property type="term" value="F:DNA binding"/>
    <property type="evidence" value="ECO:0007669"/>
    <property type="project" value="InterPro"/>
</dbReference>
<dbReference type="Proteomes" id="UP000292958">
    <property type="component" value="Unassembled WGS sequence"/>
</dbReference>
<dbReference type="PANTHER" id="PTHR30461:SF23">
    <property type="entry name" value="DNA RECOMBINASE-RELATED"/>
    <property type="match status" value="1"/>
</dbReference>
<keyword evidence="3" id="KW-1185">Reference proteome</keyword>
<dbReference type="InterPro" id="IPR036162">
    <property type="entry name" value="Resolvase-like_N_sf"/>
</dbReference>
<dbReference type="Pfam" id="PF03551">
    <property type="entry name" value="PadR"/>
    <property type="match status" value="1"/>
</dbReference>
<gene>
    <name evidence="2" type="ORF">BDD14_6526</name>
</gene>
<dbReference type="Pfam" id="PF00239">
    <property type="entry name" value="Resolvase"/>
    <property type="match status" value="1"/>
</dbReference>
<organism evidence="2 3">
    <name type="scientific">Edaphobacter modestus</name>
    <dbReference type="NCBI Taxonomy" id="388466"/>
    <lineage>
        <taxon>Bacteria</taxon>
        <taxon>Pseudomonadati</taxon>
        <taxon>Acidobacteriota</taxon>
        <taxon>Terriglobia</taxon>
        <taxon>Terriglobales</taxon>
        <taxon>Acidobacteriaceae</taxon>
        <taxon>Edaphobacter</taxon>
    </lineage>
</organism>
<dbReference type="PANTHER" id="PTHR30461">
    <property type="entry name" value="DNA-INVERTASE FROM LAMBDOID PROPHAGE"/>
    <property type="match status" value="1"/>
</dbReference>
<dbReference type="CDD" id="cd00338">
    <property type="entry name" value="Ser_Recombinase"/>
    <property type="match status" value="1"/>
</dbReference>
<evidence type="ECO:0000313" key="2">
    <source>
        <dbReference type="EMBL" id="RZU28940.1"/>
    </source>
</evidence>
<dbReference type="EMBL" id="SHKW01000008">
    <property type="protein sequence ID" value="RZU28940.1"/>
    <property type="molecule type" value="Genomic_DNA"/>
</dbReference>
<dbReference type="InterPro" id="IPR006119">
    <property type="entry name" value="Resolv_N"/>
</dbReference>
<dbReference type="InterPro" id="IPR036390">
    <property type="entry name" value="WH_DNA-bd_sf"/>
</dbReference>
<reference evidence="2 3" key="1">
    <citation type="submission" date="2019-02" db="EMBL/GenBank/DDBJ databases">
        <title>Genomic Encyclopedia of Archaeal and Bacterial Type Strains, Phase II (KMG-II): from individual species to whole genera.</title>
        <authorList>
            <person name="Goeker M."/>
        </authorList>
    </citation>
    <scope>NUCLEOTIDE SEQUENCE [LARGE SCALE GENOMIC DNA]</scope>
    <source>
        <strain evidence="2 3">DSM 18101</strain>
    </source>
</reference>
<dbReference type="NCBIfam" id="TIGR03433">
    <property type="entry name" value="padR_acidobact"/>
    <property type="match status" value="1"/>
</dbReference>
<dbReference type="InterPro" id="IPR050639">
    <property type="entry name" value="SSR_resolvase"/>
</dbReference>
<comment type="caution">
    <text evidence="2">The sequence shown here is derived from an EMBL/GenBank/DDBJ whole genome shotgun (WGS) entry which is preliminary data.</text>
</comment>
<name>A0A4Q7XXC7_9BACT</name>
<dbReference type="SMART" id="SM00857">
    <property type="entry name" value="Resolvase"/>
    <property type="match status" value="1"/>
</dbReference>
<sequence>MSQVRNHLEGQRRQYDLRERAQALGFQRVIVIDDDLGRSGTGSVERPGFGRLLAAVCSGKVGAVLALEASRLARNNRDWHHLIDLCAMAGTLVIDHDGIYDPSLLNDRLLLGLKGTMSEFEISLLRQRAMEAHKQKVRIPPDDLFQTECSRRSTANWSRLPTAMVAKDKYKNRIELLQGTLDMLILQTLQWGSQHGYGIVQVLRTRSGDVLQVETGSLYPALHRLERQGWVTSEWKQTESNQRAKYYRVTASGKKQLASDLSRWQQIVEAIGLIVGPEPKGGGA</sequence>
<dbReference type="InterPro" id="IPR036388">
    <property type="entry name" value="WH-like_DNA-bd_sf"/>
</dbReference>
<dbReference type="PROSITE" id="PS51736">
    <property type="entry name" value="RECOMBINASES_3"/>
    <property type="match status" value="1"/>
</dbReference>
<evidence type="ECO:0000313" key="3">
    <source>
        <dbReference type="Proteomes" id="UP000292958"/>
    </source>
</evidence>